<protein>
    <submittedName>
        <fullName evidence="3">Uncharacterized protein</fullName>
    </submittedName>
</protein>
<keyword evidence="1" id="KW-0175">Coiled coil</keyword>
<feature type="region of interest" description="Disordered" evidence="2">
    <location>
        <begin position="709"/>
        <end position="752"/>
    </location>
</feature>
<comment type="caution">
    <text evidence="3">The sequence shown here is derived from an EMBL/GenBank/DDBJ whole genome shotgun (WGS) entry which is preliminary data.</text>
</comment>
<name>A0A835E9A0_9POAL</name>
<evidence type="ECO:0000256" key="2">
    <source>
        <dbReference type="SAM" id="MobiDB-lite"/>
    </source>
</evidence>
<feature type="compositionally biased region" description="Basic and acidic residues" evidence="2">
    <location>
        <begin position="411"/>
        <end position="420"/>
    </location>
</feature>
<dbReference type="Proteomes" id="UP000636709">
    <property type="component" value="Unassembled WGS sequence"/>
</dbReference>
<dbReference type="InterPro" id="IPR012871">
    <property type="entry name" value="DUF1668_ORYSA"/>
</dbReference>
<reference evidence="3" key="1">
    <citation type="submission" date="2020-07" db="EMBL/GenBank/DDBJ databases">
        <title>Genome sequence and genetic diversity analysis of an under-domesticated orphan crop, white fonio (Digitaria exilis).</title>
        <authorList>
            <person name="Bennetzen J.L."/>
            <person name="Chen S."/>
            <person name="Ma X."/>
            <person name="Wang X."/>
            <person name="Yssel A.E.J."/>
            <person name="Chaluvadi S.R."/>
            <person name="Johnson M."/>
            <person name="Gangashetty P."/>
            <person name="Hamidou F."/>
            <person name="Sanogo M.D."/>
            <person name="Zwaenepoel A."/>
            <person name="Wallace J."/>
            <person name="Van De Peer Y."/>
            <person name="Van Deynze A."/>
        </authorList>
    </citation>
    <scope>NUCLEOTIDE SEQUENCE</scope>
    <source>
        <tissue evidence="3">Leaves</tissue>
    </source>
</reference>
<dbReference type="AlphaFoldDB" id="A0A835E9A0"/>
<evidence type="ECO:0000313" key="3">
    <source>
        <dbReference type="EMBL" id="KAF8669107.1"/>
    </source>
</evidence>
<organism evidence="3 4">
    <name type="scientific">Digitaria exilis</name>
    <dbReference type="NCBI Taxonomy" id="1010633"/>
    <lineage>
        <taxon>Eukaryota</taxon>
        <taxon>Viridiplantae</taxon>
        <taxon>Streptophyta</taxon>
        <taxon>Embryophyta</taxon>
        <taxon>Tracheophyta</taxon>
        <taxon>Spermatophyta</taxon>
        <taxon>Magnoliopsida</taxon>
        <taxon>Liliopsida</taxon>
        <taxon>Poales</taxon>
        <taxon>Poaceae</taxon>
        <taxon>PACMAD clade</taxon>
        <taxon>Panicoideae</taxon>
        <taxon>Panicodae</taxon>
        <taxon>Paniceae</taxon>
        <taxon>Anthephorinae</taxon>
        <taxon>Digitaria</taxon>
    </lineage>
</organism>
<feature type="compositionally biased region" description="Low complexity" evidence="2">
    <location>
        <begin position="112"/>
        <end position="139"/>
    </location>
</feature>
<dbReference type="EMBL" id="JACEFO010002272">
    <property type="protein sequence ID" value="KAF8669107.1"/>
    <property type="molecule type" value="Genomic_DNA"/>
</dbReference>
<feature type="region of interest" description="Disordered" evidence="2">
    <location>
        <begin position="1"/>
        <end position="145"/>
    </location>
</feature>
<proteinExistence type="predicted"/>
<dbReference type="PANTHER" id="PTHR33085">
    <property type="entry name" value="OS12G0113100 PROTEIN-RELATED"/>
    <property type="match status" value="1"/>
</dbReference>
<accession>A0A835E9A0</accession>
<feature type="compositionally biased region" description="Polar residues" evidence="2">
    <location>
        <begin position="1"/>
        <end position="11"/>
    </location>
</feature>
<feature type="compositionally biased region" description="Pro residues" evidence="2">
    <location>
        <begin position="587"/>
        <end position="630"/>
    </location>
</feature>
<keyword evidence="4" id="KW-1185">Reference proteome</keyword>
<evidence type="ECO:0000256" key="1">
    <source>
        <dbReference type="SAM" id="Coils"/>
    </source>
</evidence>
<dbReference type="PANTHER" id="PTHR33085:SF63">
    <property type="entry name" value="DUF295 DOMAIN-CONTAINING PROTEIN"/>
    <property type="match status" value="1"/>
</dbReference>
<feature type="compositionally biased region" description="Basic and acidic residues" evidence="2">
    <location>
        <begin position="12"/>
        <end position="46"/>
    </location>
</feature>
<feature type="coiled-coil region" evidence="1">
    <location>
        <begin position="647"/>
        <end position="709"/>
    </location>
</feature>
<feature type="region of interest" description="Disordered" evidence="2">
    <location>
        <begin position="547"/>
        <end position="639"/>
    </location>
</feature>
<feature type="region of interest" description="Disordered" evidence="2">
    <location>
        <begin position="394"/>
        <end position="426"/>
    </location>
</feature>
<feature type="compositionally biased region" description="Basic and acidic residues" evidence="2">
    <location>
        <begin position="80"/>
        <end position="94"/>
    </location>
</feature>
<dbReference type="SUPFAM" id="SSF50965">
    <property type="entry name" value="Galactose oxidase, central domain"/>
    <property type="match status" value="1"/>
</dbReference>
<gene>
    <name evidence="3" type="ORF">HU200_051431</name>
</gene>
<dbReference type="OrthoDB" id="668516at2759"/>
<dbReference type="Pfam" id="PF07893">
    <property type="entry name" value="DUF1668"/>
    <property type="match status" value="1"/>
</dbReference>
<feature type="compositionally biased region" description="Polar residues" evidence="2">
    <location>
        <begin position="734"/>
        <end position="744"/>
    </location>
</feature>
<evidence type="ECO:0000313" key="4">
    <source>
        <dbReference type="Proteomes" id="UP000636709"/>
    </source>
</evidence>
<sequence>MNPTPVLASSQIREDTDRGAWNRPIDRREPVTDKMARPPRRSVERGQRRRRLHILTDHDGGQGMSIYKLNEDGFDSDDAYSEHSEDSGSIKNDSDSDSDDASSEYSKDSGSDDTSSEYSRDSSGSISSESSSKGSASVSYENERRRGYLDEQDRFDSEYDIDSRARRLRRRRLLGRLGRQPGCPYYVAAGTKIFALNSSSSHHRVLPTIVNLVLDAATRTVSATPPFQSPKKSAAFWSAGGAIYALGHRVTNDESMDDQQERCLFERLGHGDGEEWEALPPFSRNRYLDSHAVHPDGATVFLSFDKGGTFSFNGERREWARRGEWELPFDGEAFYVRDMDAWVGLCSHHRGCLAACRVDLEQPQPILPIKETCQALNTGRDYVWGGRDISKLKRQKMARRRRRSDDDDDEQLHHRAERRSQPRRRGRLHARVISCPVVEARGGGGGNAVEPAFKSSADLLRRPSGERHAEGNLTYMGDAEFCFQQRRSSGRTRHPFCNLPCGLLRWWRALCHNWPRRGAGPYAAVLIVVRDAGQILSRPILDRDNMVSELGDSNQHGFKGEENLHPRSSPISAHRRRRPCPCEDPDLAPPPDNYPVPPPSNPPLPPPPNSPSPPNPSPSPPPPPLPPPIEPRQRGKKARAPTLTFRMASAEEKIDAVLTEVKNLTVSQLKLTNTVDNLHRRSTEAEFTSAALAAEVKNLTSRLEALEALSKPTIQAPPRDSEEQAKGHGKTVDIQGTSAGTMVTQDALGKAS</sequence>
<dbReference type="InterPro" id="IPR011043">
    <property type="entry name" value="Gal_Oxase/kelch_b-propeller"/>
</dbReference>